<dbReference type="HAMAP" id="MF_03181">
    <property type="entry name" value="PAN3"/>
    <property type="match status" value="1"/>
</dbReference>
<dbReference type="GeneID" id="83210522"/>
<feature type="region of interest" description="Disordered" evidence="8">
    <location>
        <begin position="26"/>
        <end position="45"/>
    </location>
</feature>
<dbReference type="PROSITE" id="PS50103">
    <property type="entry name" value="ZF_C3H1"/>
    <property type="match status" value="1"/>
</dbReference>
<evidence type="ECO:0000256" key="6">
    <source>
        <dbReference type="ARBA" id="ARBA00023054"/>
    </source>
</evidence>
<feature type="region of interest" description="Disordered" evidence="8">
    <location>
        <begin position="127"/>
        <end position="198"/>
    </location>
</feature>
<dbReference type="InterPro" id="IPR030844">
    <property type="entry name" value="PAN3"/>
</dbReference>
<accession>A0AAD7Y2M2</accession>
<keyword evidence="7" id="KW-0863">Zinc-finger</keyword>
<keyword evidence="6" id="KW-0175">Coiled coil</keyword>
<dbReference type="InterPro" id="IPR041332">
    <property type="entry name" value="Pan3_CK"/>
</dbReference>
<evidence type="ECO:0000256" key="4">
    <source>
        <dbReference type="ARBA" id="ARBA00022741"/>
    </source>
</evidence>
<evidence type="ECO:0000256" key="3">
    <source>
        <dbReference type="ARBA" id="ARBA00022664"/>
    </source>
</evidence>
<dbReference type="Proteomes" id="UP001234581">
    <property type="component" value="Unassembled WGS sequence"/>
</dbReference>
<evidence type="ECO:0000313" key="12">
    <source>
        <dbReference type="Proteomes" id="UP001234581"/>
    </source>
</evidence>
<comment type="subcellular location">
    <subcellularLocation>
        <location evidence="1">Cytoplasm</location>
    </subcellularLocation>
</comment>
<evidence type="ECO:0000256" key="7">
    <source>
        <dbReference type="PROSITE-ProRule" id="PRU00723"/>
    </source>
</evidence>
<dbReference type="GO" id="GO:0000289">
    <property type="term" value="P:nuclear-transcribed mRNA poly(A) tail shortening"/>
    <property type="evidence" value="ECO:0007669"/>
    <property type="project" value="InterPro"/>
</dbReference>
<keyword evidence="3" id="KW-0507">mRNA processing</keyword>
<dbReference type="PANTHER" id="PTHR12272:SF11">
    <property type="entry name" value="PAN2-PAN3 DEADENYLATION COMPLEX SUBUNIT PAN3"/>
    <property type="match status" value="1"/>
</dbReference>
<dbReference type="Gene3D" id="1.10.510.10">
    <property type="entry name" value="Transferase(Phosphotransferase) domain 1"/>
    <property type="match status" value="1"/>
</dbReference>
<evidence type="ECO:0000256" key="2">
    <source>
        <dbReference type="ARBA" id="ARBA00022490"/>
    </source>
</evidence>
<evidence type="ECO:0000259" key="9">
    <source>
        <dbReference type="PROSITE" id="PS50011"/>
    </source>
</evidence>
<feature type="compositionally biased region" description="Polar residues" evidence="8">
    <location>
        <begin position="26"/>
        <end position="35"/>
    </location>
</feature>
<feature type="non-terminal residue" evidence="11">
    <location>
        <position position="1"/>
    </location>
</feature>
<dbReference type="Pfam" id="PF25586">
    <property type="entry name" value="zf-CCCH_PAN3"/>
    <property type="match status" value="1"/>
</dbReference>
<dbReference type="EMBL" id="JARTCD010000009">
    <property type="protein sequence ID" value="KAJ8661357.1"/>
    <property type="molecule type" value="Genomic_DNA"/>
</dbReference>
<feature type="compositionally biased region" description="Polar residues" evidence="8">
    <location>
        <begin position="183"/>
        <end position="198"/>
    </location>
</feature>
<gene>
    <name evidence="11" type="ORF">O0I10_003109</name>
</gene>
<dbReference type="RefSeq" id="XP_058346270.1">
    <property type="nucleotide sequence ID" value="XM_058483181.1"/>
</dbReference>
<dbReference type="GO" id="GO:0008143">
    <property type="term" value="F:poly(A) binding"/>
    <property type="evidence" value="ECO:0007669"/>
    <property type="project" value="TreeGrafter"/>
</dbReference>
<protein>
    <submittedName>
        <fullName evidence="11">Uncharacterized protein</fullName>
    </submittedName>
</protein>
<dbReference type="FunFam" id="1.20.5.5160:FF:000002">
    <property type="entry name" value="PAN2-PAN3 deadenylation complex subunit PAN3"/>
    <property type="match status" value="1"/>
</dbReference>
<dbReference type="Pfam" id="PF18101">
    <property type="entry name" value="Pan3_CK"/>
    <property type="match status" value="1"/>
</dbReference>
<evidence type="ECO:0000259" key="10">
    <source>
        <dbReference type="PROSITE" id="PS50103"/>
    </source>
</evidence>
<sequence>MQNHIVIPPQSPSAIPIVAPSDATVNSSTTSTINKPPSKPVSKGNTNAKRLCRNVIIHGFCKFEGKGCEFNHEANKPSPPQEKAEINGKVRLPRTGSGVFSSMSAESINAPVFVPKSTPITVSAATTAPSSMTASPLANNVTTNNGNSNNTAAATATTTSTAGTTGTSSISMQQSDMHESKSRITSTDSQSFGYTQDMSNMTNSFSNFGLSNDGSTSPEQAQSPTQMMASMGMMQPDPYYYMNAPVFARQPLQYHLYASNAPPVSRLLPHHRTIQSFFMPDNLREELTQRNETTLMSAPAHDLGLPQEVHVYHSLYPLQHSQLAMPGEVSSFFGYPTSVYKAVSSADGRTYVLYRIDGFRLSKERAMSFVEQWRKVQHCNIISIHEAFTTRAFGDASLVFVYDYFPCARTLHDVYMTPQGQMTLQGELRTKKNGKTIVSEETIWSYIVQLVSAIKTAHAAGLAIRSIDPSKILVTSKHRIRVNCVAALDVMDYETKDSVCSAENREQDFIALGKLILALACGSPMAHQHLPECIETISQDYSEDLKDVILYLITSEEEDKDVDELVAMIAPHVLDEIDRSQSYNDSFENELSRELENGRLVRLLIKMGFINERPEFDMDPGWSETGDRYIIKLFRDYVFHQVDENGTPVIDMVHVLTCLNKLDAGLDEKMMLMSRDEQSCLIVSYKEVKNCIIAAFKDLTSGRK</sequence>
<dbReference type="InterPro" id="IPR000719">
    <property type="entry name" value="Prot_kinase_dom"/>
</dbReference>
<feature type="domain" description="C3H1-type" evidence="10">
    <location>
        <begin position="46"/>
        <end position="75"/>
    </location>
</feature>
<keyword evidence="2" id="KW-0963">Cytoplasm</keyword>
<keyword evidence="7" id="KW-0479">Metal-binding</keyword>
<feature type="region of interest" description="Disordered" evidence="8">
    <location>
        <begin position="203"/>
        <end position="222"/>
    </location>
</feature>
<evidence type="ECO:0000256" key="5">
    <source>
        <dbReference type="ARBA" id="ARBA00022840"/>
    </source>
</evidence>
<feature type="domain" description="Protein kinase" evidence="9">
    <location>
        <begin position="318"/>
        <end position="573"/>
    </location>
</feature>
<comment type="caution">
    <text evidence="11">The sequence shown here is derived from an EMBL/GenBank/DDBJ whole genome shotgun (WGS) entry which is preliminary data.</text>
</comment>
<reference evidence="11 12" key="1">
    <citation type="submission" date="2023-03" db="EMBL/GenBank/DDBJ databases">
        <title>Genome sequence of Lichtheimia ornata CBS 291.66.</title>
        <authorList>
            <person name="Mohabir J.T."/>
            <person name="Shea T.P."/>
            <person name="Kurbessoian T."/>
            <person name="Berby B."/>
            <person name="Fontaine J."/>
            <person name="Livny J."/>
            <person name="Gnirke A."/>
            <person name="Stajich J.E."/>
            <person name="Cuomo C.A."/>
        </authorList>
    </citation>
    <scope>NUCLEOTIDE SEQUENCE [LARGE SCALE GENOMIC DNA]</scope>
    <source>
        <strain evidence="11">CBS 291.66</strain>
    </source>
</reference>
<dbReference type="InterPro" id="IPR000571">
    <property type="entry name" value="Znf_CCCH"/>
</dbReference>
<dbReference type="GO" id="GO:0005524">
    <property type="term" value="F:ATP binding"/>
    <property type="evidence" value="ECO:0007669"/>
    <property type="project" value="UniProtKB-KW"/>
</dbReference>
<dbReference type="Gene3D" id="1.10.287.3700">
    <property type="match status" value="1"/>
</dbReference>
<dbReference type="Gene3D" id="6.10.250.3160">
    <property type="match status" value="1"/>
</dbReference>
<dbReference type="PROSITE" id="PS50011">
    <property type="entry name" value="PROTEIN_KINASE_DOM"/>
    <property type="match status" value="1"/>
</dbReference>
<dbReference type="InterPro" id="IPR011009">
    <property type="entry name" value="Kinase-like_dom_sf"/>
</dbReference>
<dbReference type="AlphaFoldDB" id="A0AAD7Y2M2"/>
<keyword evidence="7" id="KW-0862">Zinc</keyword>
<evidence type="ECO:0000256" key="1">
    <source>
        <dbReference type="ARBA" id="ARBA00004496"/>
    </source>
</evidence>
<dbReference type="GO" id="GO:0008270">
    <property type="term" value="F:zinc ion binding"/>
    <property type="evidence" value="ECO:0007669"/>
    <property type="project" value="UniProtKB-KW"/>
</dbReference>
<keyword evidence="4" id="KW-0547">Nucleotide-binding</keyword>
<dbReference type="FunFam" id="1.10.287.3700:FF:000001">
    <property type="entry name" value="PAN2-PAN3 deadenylation complex subunit PAN3"/>
    <property type="match status" value="1"/>
</dbReference>
<organism evidence="11 12">
    <name type="scientific">Lichtheimia ornata</name>
    <dbReference type="NCBI Taxonomy" id="688661"/>
    <lineage>
        <taxon>Eukaryota</taxon>
        <taxon>Fungi</taxon>
        <taxon>Fungi incertae sedis</taxon>
        <taxon>Mucoromycota</taxon>
        <taxon>Mucoromycotina</taxon>
        <taxon>Mucoromycetes</taxon>
        <taxon>Mucorales</taxon>
        <taxon>Lichtheimiaceae</taxon>
        <taxon>Lichtheimia</taxon>
    </lineage>
</organism>
<proteinExistence type="inferred from homology"/>
<dbReference type="GO" id="GO:0004672">
    <property type="term" value="F:protein kinase activity"/>
    <property type="evidence" value="ECO:0007669"/>
    <property type="project" value="InterPro"/>
</dbReference>
<keyword evidence="12" id="KW-1185">Reference proteome</keyword>
<name>A0AAD7Y2M2_9FUNG</name>
<keyword evidence="5" id="KW-0067">ATP-binding</keyword>
<dbReference type="PANTHER" id="PTHR12272">
    <property type="entry name" value="DEADENYLATION COMPLEX SUBUNIT PAN3"/>
    <property type="match status" value="1"/>
</dbReference>
<evidence type="ECO:0000313" key="11">
    <source>
        <dbReference type="EMBL" id="KAJ8661357.1"/>
    </source>
</evidence>
<feature type="zinc finger region" description="C3H1-type" evidence="7">
    <location>
        <begin position="46"/>
        <end position="75"/>
    </location>
</feature>
<dbReference type="SUPFAM" id="SSF56112">
    <property type="entry name" value="Protein kinase-like (PK-like)"/>
    <property type="match status" value="1"/>
</dbReference>
<feature type="compositionally biased region" description="Low complexity" evidence="8">
    <location>
        <begin position="127"/>
        <end position="169"/>
    </location>
</feature>
<evidence type="ECO:0000256" key="8">
    <source>
        <dbReference type="SAM" id="MobiDB-lite"/>
    </source>
</evidence>
<dbReference type="Gene3D" id="1.20.5.5160">
    <property type="match status" value="1"/>
</dbReference>
<dbReference type="GO" id="GO:0000932">
    <property type="term" value="C:P-body"/>
    <property type="evidence" value="ECO:0007669"/>
    <property type="project" value="TreeGrafter"/>
</dbReference>
<dbReference type="GO" id="GO:0006397">
    <property type="term" value="P:mRNA processing"/>
    <property type="evidence" value="ECO:0007669"/>
    <property type="project" value="UniProtKB-KW"/>
</dbReference>
<dbReference type="GO" id="GO:0031251">
    <property type="term" value="C:PAN complex"/>
    <property type="evidence" value="ECO:0007669"/>
    <property type="project" value="InterPro"/>
</dbReference>